<organism evidence="2 3">
    <name type="scientific">Nocardioides agri</name>
    <dbReference type="NCBI Taxonomy" id="2682843"/>
    <lineage>
        <taxon>Bacteria</taxon>
        <taxon>Bacillati</taxon>
        <taxon>Actinomycetota</taxon>
        <taxon>Actinomycetes</taxon>
        <taxon>Propionibacteriales</taxon>
        <taxon>Nocardioidaceae</taxon>
        <taxon>Nocardioides</taxon>
    </lineage>
</organism>
<sequence length="505" mass="56218">MPAVGLLTLGLLVGTLGLPAASASDTTLPAPEVESTDAATDALTEVRELADGRTETGRDLTMALRELRLHQDELSPTDRTAARRLLNRPPTKYQWASEQVQQFGGVLVHWDAGTVTPAYVSQVGTVVNNVLATYTGSGYRAPKSDGTNGGVAAGLLDIYLVDFAAKGEFGLYGYCDSDAPPPNNGPYDVSAYCAFDNDYAEYPGTPDNTLNVTAAHELFHAVQFAYDYEEDRWFLEATATWVEDELYDDVNDNWQYLAASPLRQPRQSLDQWTETGLRQYGEWIFFRYLSERWPTRQGALPVIMRRLMDRVDGAAGGPDTYSMRAIERELKARGTSLAKVYADFSDANRRPQVTYEEGASYQAAAPSATWKLSKRHPDTRVRRTTVNHLASATARLVPGAKVAGDKWRLRVKLDLPSQHAAAVISSYRTDGVVKTRPVRLDRHGRGTAVVRFDGRTVRYVEVTLVNTSARYRCWRAQPDARVLYSCRGKPRDQRQPMLIRARAIR</sequence>
<accession>A0A6L6XU66</accession>
<comment type="caution">
    <text evidence="2">The sequence shown here is derived from an EMBL/GenBank/DDBJ whole genome shotgun (WGS) entry which is preliminary data.</text>
</comment>
<keyword evidence="1" id="KW-0732">Signal</keyword>
<evidence type="ECO:0000313" key="2">
    <source>
        <dbReference type="EMBL" id="MVQ50729.1"/>
    </source>
</evidence>
<evidence type="ECO:0000313" key="3">
    <source>
        <dbReference type="Proteomes" id="UP000473525"/>
    </source>
</evidence>
<gene>
    <name evidence="2" type="ORF">GON03_16210</name>
</gene>
<proteinExistence type="predicted"/>
<name>A0A6L6XU66_9ACTN</name>
<dbReference type="Proteomes" id="UP000473525">
    <property type="component" value="Unassembled WGS sequence"/>
</dbReference>
<feature type="signal peptide" evidence="1">
    <location>
        <begin position="1"/>
        <end position="23"/>
    </location>
</feature>
<dbReference type="AlphaFoldDB" id="A0A6L6XU66"/>
<feature type="chain" id="PRO_5026914589" evidence="1">
    <location>
        <begin position="24"/>
        <end position="505"/>
    </location>
</feature>
<keyword evidence="3" id="KW-1185">Reference proteome</keyword>
<protein>
    <submittedName>
        <fullName evidence="2">Uncharacterized protein</fullName>
    </submittedName>
</protein>
<reference evidence="2 3" key="1">
    <citation type="submission" date="2019-12" db="EMBL/GenBank/DDBJ databases">
        <authorList>
            <person name="Huq M.A."/>
        </authorList>
    </citation>
    <scope>NUCLEOTIDE SEQUENCE [LARGE SCALE GENOMIC DNA]</scope>
    <source>
        <strain evidence="2 3">MAH-18</strain>
    </source>
</reference>
<dbReference type="NCBIfam" id="NF045524">
    <property type="entry name" value="MXAN_6640_HExxH"/>
    <property type="match status" value="1"/>
</dbReference>
<evidence type="ECO:0000256" key="1">
    <source>
        <dbReference type="SAM" id="SignalP"/>
    </source>
</evidence>
<dbReference type="EMBL" id="WSEK01000004">
    <property type="protein sequence ID" value="MVQ50729.1"/>
    <property type="molecule type" value="Genomic_DNA"/>
</dbReference>
<dbReference type="RefSeq" id="WP_157343873.1">
    <property type="nucleotide sequence ID" value="NZ_WSEK01000004.1"/>
</dbReference>